<protein>
    <submittedName>
        <fullName evidence="2">Putative ABC transport system substrate-binding protein</fullName>
    </submittedName>
</protein>
<keyword evidence="1" id="KW-0732">Signal</keyword>
<dbReference type="RefSeq" id="WP_170226211.1">
    <property type="nucleotide sequence ID" value="NZ_DAMBUX010000008.1"/>
</dbReference>
<dbReference type="Pfam" id="PF04392">
    <property type="entry name" value="ABC_sub_bind"/>
    <property type="match status" value="1"/>
</dbReference>
<reference evidence="2 3" key="1">
    <citation type="submission" date="2019-07" db="EMBL/GenBank/DDBJ databases">
        <title>Genomic Encyclopedia of Type Strains, Phase I: the one thousand microbial genomes (KMG-I) project.</title>
        <authorList>
            <person name="Kyrpides N."/>
        </authorList>
    </citation>
    <scope>NUCLEOTIDE SEQUENCE [LARGE SCALE GENOMIC DNA]</scope>
    <source>
        <strain evidence="2 3">DSM 13558</strain>
    </source>
</reference>
<comment type="caution">
    <text evidence="2">The sequence shown here is derived from an EMBL/GenBank/DDBJ whole genome shotgun (WGS) entry which is preliminary data.</text>
</comment>
<dbReference type="PANTHER" id="PTHR35271">
    <property type="entry name" value="ABC TRANSPORTER, SUBSTRATE-BINDING LIPOPROTEIN-RELATED"/>
    <property type="match status" value="1"/>
</dbReference>
<evidence type="ECO:0000256" key="1">
    <source>
        <dbReference type="SAM" id="SignalP"/>
    </source>
</evidence>
<dbReference type="InterPro" id="IPR007487">
    <property type="entry name" value="ABC_transpt-TYRBP-like"/>
</dbReference>
<dbReference type="PANTHER" id="PTHR35271:SF1">
    <property type="entry name" value="ABC TRANSPORTER, SUBSTRATE-BINDING LIPOPROTEIN"/>
    <property type="match status" value="1"/>
</dbReference>
<proteinExistence type="predicted"/>
<sequence>MKFGKINKIIAIAMCVPMILAGCAKSDAADKSEAAQPKQTTEEATSVKEEQFTIGIAELVQHPALDASRQGFIDELANQGVNAVLIDQNAQGEISNAQMIAEKFVKDDVDLIFTIATITSQAAKQAIEGTDIPLVFTAVTDPVFSQLVTAMDVTDNNITGVVDAAPIKENLELFKELKKDIKTIGIIYNIGESNSEVQVNQTKEIAKSLGLTIETVGISTVNDIPQAVNTVSKNAEGLYIITDNMVASSISLVAKLAQENKLLTVSADGTHVDEGIMVSKGISFYGIGKQSAVIAKKILVDKVPVSEIPVQTAPEFEKKVNVKTMEALGFTKDNSAFEGAEFVN</sequence>
<dbReference type="CDD" id="cd06325">
    <property type="entry name" value="PBP1_ABC_unchar_transporter"/>
    <property type="match status" value="1"/>
</dbReference>
<dbReference type="SUPFAM" id="SSF53822">
    <property type="entry name" value="Periplasmic binding protein-like I"/>
    <property type="match status" value="1"/>
</dbReference>
<name>A0A562J751_9FIRM</name>
<dbReference type="Gene3D" id="3.40.50.2300">
    <property type="match status" value="2"/>
</dbReference>
<feature type="signal peptide" evidence="1">
    <location>
        <begin position="1"/>
        <end position="28"/>
    </location>
</feature>
<dbReference type="AlphaFoldDB" id="A0A562J751"/>
<dbReference type="InterPro" id="IPR028082">
    <property type="entry name" value="Peripla_BP_I"/>
</dbReference>
<accession>A0A562J751</accession>
<evidence type="ECO:0000313" key="3">
    <source>
        <dbReference type="Proteomes" id="UP000315343"/>
    </source>
</evidence>
<gene>
    <name evidence="2" type="ORF">LY60_02529</name>
</gene>
<dbReference type="Proteomes" id="UP000315343">
    <property type="component" value="Unassembled WGS sequence"/>
</dbReference>
<dbReference type="PROSITE" id="PS51257">
    <property type="entry name" value="PROKAR_LIPOPROTEIN"/>
    <property type="match status" value="1"/>
</dbReference>
<organism evidence="2 3">
    <name type="scientific">Sedimentibacter saalensis</name>
    <dbReference type="NCBI Taxonomy" id="130788"/>
    <lineage>
        <taxon>Bacteria</taxon>
        <taxon>Bacillati</taxon>
        <taxon>Bacillota</taxon>
        <taxon>Tissierellia</taxon>
        <taxon>Sedimentibacter</taxon>
    </lineage>
</organism>
<dbReference type="EMBL" id="VLKH01000007">
    <property type="protein sequence ID" value="TWH79001.1"/>
    <property type="molecule type" value="Genomic_DNA"/>
</dbReference>
<feature type="chain" id="PRO_5021899173" evidence="1">
    <location>
        <begin position="29"/>
        <end position="344"/>
    </location>
</feature>
<keyword evidence="3" id="KW-1185">Reference proteome</keyword>
<evidence type="ECO:0000313" key="2">
    <source>
        <dbReference type="EMBL" id="TWH79001.1"/>
    </source>
</evidence>